<evidence type="ECO:0000256" key="2">
    <source>
        <dbReference type="ARBA" id="ARBA00007727"/>
    </source>
</evidence>
<dbReference type="AlphaFoldDB" id="A0A9D4Z9S8"/>
<dbReference type="Proteomes" id="UP000886520">
    <property type="component" value="Chromosome 18"/>
</dbReference>
<keyword evidence="3 7" id="KW-0812">Transmembrane</keyword>
<comment type="subcellular location">
    <subcellularLocation>
        <location evidence="1">Membrane</location>
        <topology evidence="1">Single-pass membrane protein</topology>
    </subcellularLocation>
</comment>
<feature type="domain" description="Trichome birefringence-like N-terminal" evidence="9">
    <location>
        <begin position="78"/>
        <end position="131"/>
    </location>
</feature>
<evidence type="ECO:0000256" key="7">
    <source>
        <dbReference type="SAM" id="Phobius"/>
    </source>
</evidence>
<evidence type="ECO:0008006" key="12">
    <source>
        <dbReference type="Google" id="ProtNLM"/>
    </source>
</evidence>
<dbReference type="InterPro" id="IPR025846">
    <property type="entry name" value="TBL_N"/>
</dbReference>
<evidence type="ECO:0000256" key="3">
    <source>
        <dbReference type="ARBA" id="ARBA00022692"/>
    </source>
</evidence>
<reference evidence="10" key="1">
    <citation type="submission" date="2021-01" db="EMBL/GenBank/DDBJ databases">
        <title>Adiantum capillus-veneris genome.</title>
        <authorList>
            <person name="Fang Y."/>
            <person name="Liao Q."/>
        </authorList>
    </citation>
    <scope>NUCLEOTIDE SEQUENCE</scope>
    <source>
        <strain evidence="10">H3</strain>
        <tissue evidence="10">Leaf</tissue>
    </source>
</reference>
<comment type="caution">
    <text evidence="10">The sequence shown here is derived from an EMBL/GenBank/DDBJ whole genome shotgun (WGS) entry which is preliminary data.</text>
</comment>
<evidence type="ECO:0000313" key="11">
    <source>
        <dbReference type="Proteomes" id="UP000886520"/>
    </source>
</evidence>
<dbReference type="Pfam" id="PF13839">
    <property type="entry name" value="PC-Esterase"/>
    <property type="match status" value="1"/>
</dbReference>
<dbReference type="Pfam" id="PF14416">
    <property type="entry name" value="PMR5N"/>
    <property type="match status" value="1"/>
</dbReference>
<dbReference type="EMBL" id="JABFUD020000018">
    <property type="protein sequence ID" value="KAI5065995.1"/>
    <property type="molecule type" value="Genomic_DNA"/>
</dbReference>
<dbReference type="InterPro" id="IPR029962">
    <property type="entry name" value="TBL"/>
</dbReference>
<evidence type="ECO:0000256" key="4">
    <source>
        <dbReference type="ARBA" id="ARBA00022968"/>
    </source>
</evidence>
<dbReference type="GO" id="GO:0016413">
    <property type="term" value="F:O-acetyltransferase activity"/>
    <property type="evidence" value="ECO:0007669"/>
    <property type="project" value="InterPro"/>
</dbReference>
<dbReference type="PROSITE" id="PS51257">
    <property type="entry name" value="PROKAR_LIPOPROTEIN"/>
    <property type="match status" value="1"/>
</dbReference>
<evidence type="ECO:0000259" key="8">
    <source>
        <dbReference type="Pfam" id="PF13839"/>
    </source>
</evidence>
<dbReference type="PANTHER" id="PTHR32285">
    <property type="entry name" value="PROTEIN TRICHOME BIREFRINGENCE-LIKE 9-RELATED"/>
    <property type="match status" value="1"/>
</dbReference>
<evidence type="ECO:0000256" key="6">
    <source>
        <dbReference type="ARBA" id="ARBA00023136"/>
    </source>
</evidence>
<gene>
    <name evidence="10" type="ORF">GOP47_0018619</name>
</gene>
<organism evidence="10 11">
    <name type="scientific">Adiantum capillus-veneris</name>
    <name type="common">Maidenhair fern</name>
    <dbReference type="NCBI Taxonomy" id="13818"/>
    <lineage>
        <taxon>Eukaryota</taxon>
        <taxon>Viridiplantae</taxon>
        <taxon>Streptophyta</taxon>
        <taxon>Embryophyta</taxon>
        <taxon>Tracheophyta</taxon>
        <taxon>Polypodiopsida</taxon>
        <taxon>Polypodiidae</taxon>
        <taxon>Polypodiales</taxon>
        <taxon>Pteridineae</taxon>
        <taxon>Pteridaceae</taxon>
        <taxon>Vittarioideae</taxon>
        <taxon>Adiantum</taxon>
    </lineage>
</organism>
<dbReference type="GO" id="GO:0005794">
    <property type="term" value="C:Golgi apparatus"/>
    <property type="evidence" value="ECO:0007669"/>
    <property type="project" value="TreeGrafter"/>
</dbReference>
<accession>A0A9D4Z9S8</accession>
<evidence type="ECO:0000256" key="1">
    <source>
        <dbReference type="ARBA" id="ARBA00004167"/>
    </source>
</evidence>
<keyword evidence="5 7" id="KW-1133">Transmembrane helix</keyword>
<keyword evidence="4" id="KW-0735">Signal-anchor</keyword>
<feature type="domain" description="Trichome birefringence-like C-terminal" evidence="8">
    <location>
        <begin position="132"/>
        <end position="382"/>
    </location>
</feature>
<dbReference type="PANTHER" id="PTHR32285:SF48">
    <property type="entry name" value="PROTEIN TRICHOME BIREFRINGENCE-LIKE 19"/>
    <property type="match status" value="1"/>
</dbReference>
<dbReference type="OrthoDB" id="630188at2759"/>
<name>A0A9D4Z9S8_ADICA</name>
<proteinExistence type="inferred from homology"/>
<protein>
    <recommendedName>
        <fullName evidence="12">Trichome birefringence-like N-terminal domain-containing protein</fullName>
    </recommendedName>
</protein>
<comment type="similarity">
    <text evidence="2">Belongs to the PC-esterase family. TBL subfamily.</text>
</comment>
<evidence type="ECO:0000313" key="10">
    <source>
        <dbReference type="EMBL" id="KAI5065995.1"/>
    </source>
</evidence>
<dbReference type="GO" id="GO:0016020">
    <property type="term" value="C:membrane"/>
    <property type="evidence" value="ECO:0007669"/>
    <property type="project" value="UniProtKB-SubCell"/>
</dbReference>
<dbReference type="InterPro" id="IPR026057">
    <property type="entry name" value="TBL_C"/>
</dbReference>
<evidence type="ECO:0000256" key="5">
    <source>
        <dbReference type="ARBA" id="ARBA00022989"/>
    </source>
</evidence>
<keyword evidence="11" id="KW-1185">Reference proteome</keyword>
<evidence type="ECO:0000259" key="9">
    <source>
        <dbReference type="Pfam" id="PF14416"/>
    </source>
</evidence>
<feature type="transmembrane region" description="Helical" evidence="7">
    <location>
        <begin position="20"/>
        <end position="38"/>
    </location>
</feature>
<sequence>MELEERRSGCPLYHCKASGAFAFATSCIILFLNCSWLLSTSPPHQPDLLSLAATTSRAVDHVDPNAPTDDVHPSSIGNCDLSQGEWVADTGPLLYTSNTCRFINQSRQNCVQNGRPDSGYLHWRWKPFECELPPFNPTFFLDLMRGKKLALIGDSLARNHLESLLCTLAQVEDPISVSLDFDRFNDFMWHFPSHNFTFRNFWSPFLVNYTKENDLFKLFLNIPDVAWAEQLAEYDIAVVSTGYWYFRKILFHVDDTVLGANPEAGLNVTTMEAPAAIRIALANVLKHMIQGYKGIIMLRTVTVDHFDSGNWMNGGSCKRSKPFSHQDGGIPRVPWMSREICKVQIEEYQKAMAYAKDISKLKLLNVTYSAFLRPDGHPGPYRMIR</sequence>
<keyword evidence="6 7" id="KW-0472">Membrane</keyword>